<dbReference type="EnsemblMetazoa" id="ADIR003229-RA">
    <property type="protein sequence ID" value="ADIR003229-PA"/>
    <property type="gene ID" value="ADIR003229"/>
</dbReference>
<name>A0A182N6F7_9DIPT</name>
<feature type="region of interest" description="Disordered" evidence="1">
    <location>
        <begin position="91"/>
        <end position="113"/>
    </location>
</feature>
<dbReference type="VEuPathDB" id="VectorBase:ADIR003229"/>
<evidence type="ECO:0000313" key="3">
    <source>
        <dbReference type="Proteomes" id="UP000075884"/>
    </source>
</evidence>
<reference evidence="2" key="2">
    <citation type="submission" date="2020-05" db="UniProtKB">
        <authorList>
            <consortium name="EnsemblMetazoa"/>
        </authorList>
    </citation>
    <scope>IDENTIFICATION</scope>
    <source>
        <strain evidence="2">WRAIR2</strain>
    </source>
</reference>
<sequence>MDKIRNMTDVLHMDRTTHVFPSPDGFRVRGKDFEIHFDRINVTNGGGEGEGAPHPQEDFTPTLVKRKTYVWEIARRQPTANMTVPVFLGKHDKLGTPPLQNALPSRDSDTKLE</sequence>
<proteinExistence type="predicted"/>
<evidence type="ECO:0000256" key="1">
    <source>
        <dbReference type="SAM" id="MobiDB-lite"/>
    </source>
</evidence>
<keyword evidence="3" id="KW-1185">Reference proteome</keyword>
<evidence type="ECO:0000313" key="2">
    <source>
        <dbReference type="EnsemblMetazoa" id="ADIR003229-PA"/>
    </source>
</evidence>
<accession>A0A182N6F7</accession>
<dbReference type="AlphaFoldDB" id="A0A182N6F7"/>
<protein>
    <submittedName>
        <fullName evidence="2">Uncharacterized protein</fullName>
    </submittedName>
</protein>
<organism evidence="2 3">
    <name type="scientific">Anopheles dirus</name>
    <dbReference type="NCBI Taxonomy" id="7168"/>
    <lineage>
        <taxon>Eukaryota</taxon>
        <taxon>Metazoa</taxon>
        <taxon>Ecdysozoa</taxon>
        <taxon>Arthropoda</taxon>
        <taxon>Hexapoda</taxon>
        <taxon>Insecta</taxon>
        <taxon>Pterygota</taxon>
        <taxon>Neoptera</taxon>
        <taxon>Endopterygota</taxon>
        <taxon>Diptera</taxon>
        <taxon>Nematocera</taxon>
        <taxon>Culicoidea</taxon>
        <taxon>Culicidae</taxon>
        <taxon>Anophelinae</taxon>
        <taxon>Anopheles</taxon>
    </lineage>
</organism>
<reference evidence="3" key="1">
    <citation type="submission" date="2013-03" db="EMBL/GenBank/DDBJ databases">
        <title>The Genome Sequence of Anopheles dirus WRAIR2.</title>
        <authorList>
            <consortium name="The Broad Institute Genomics Platform"/>
            <person name="Neafsey D.E."/>
            <person name="Walton C."/>
            <person name="Walker B."/>
            <person name="Young S.K."/>
            <person name="Zeng Q."/>
            <person name="Gargeya S."/>
            <person name="Fitzgerald M."/>
            <person name="Haas B."/>
            <person name="Abouelleil A."/>
            <person name="Allen A.W."/>
            <person name="Alvarado L."/>
            <person name="Arachchi H.M."/>
            <person name="Berlin A.M."/>
            <person name="Chapman S.B."/>
            <person name="Gainer-Dewar J."/>
            <person name="Goldberg J."/>
            <person name="Griggs A."/>
            <person name="Gujja S."/>
            <person name="Hansen M."/>
            <person name="Howarth C."/>
            <person name="Imamovic A."/>
            <person name="Ireland A."/>
            <person name="Larimer J."/>
            <person name="McCowan C."/>
            <person name="Murphy C."/>
            <person name="Pearson M."/>
            <person name="Poon T.W."/>
            <person name="Priest M."/>
            <person name="Roberts A."/>
            <person name="Saif S."/>
            <person name="Shea T."/>
            <person name="Sisk P."/>
            <person name="Sykes S."/>
            <person name="Wortman J."/>
            <person name="Nusbaum C."/>
            <person name="Birren B."/>
        </authorList>
    </citation>
    <scope>NUCLEOTIDE SEQUENCE [LARGE SCALE GENOMIC DNA]</scope>
    <source>
        <strain evidence="3">WRAIR2</strain>
    </source>
</reference>
<dbReference type="Proteomes" id="UP000075884">
    <property type="component" value="Unassembled WGS sequence"/>
</dbReference>